<accession>A0A292PU10</accession>
<evidence type="ECO:0000313" key="12">
    <source>
        <dbReference type="EMBL" id="CUS09947.1"/>
    </source>
</evidence>
<evidence type="ECO:0000256" key="8">
    <source>
        <dbReference type="RuleBase" id="RU003615"/>
    </source>
</evidence>
<feature type="region of interest" description="Disordered" evidence="10">
    <location>
        <begin position="644"/>
        <end position="664"/>
    </location>
</feature>
<proteinExistence type="inferred from homology"/>
<evidence type="ECO:0000259" key="11">
    <source>
        <dbReference type="PROSITE" id="PS51159"/>
    </source>
</evidence>
<comment type="catalytic activity">
    <reaction evidence="1 9">
        <text>Endohydrolysis of (1-&gt;4)-alpha-D-glucosidic linkages in polysaccharides containing three or more (1-&gt;4)-alpha-linked D-glucose units.</text>
        <dbReference type="EC" id="3.2.1.1"/>
    </reaction>
</comment>
<dbReference type="Gene3D" id="2.60.40.2440">
    <property type="entry name" value="Carbohydrate binding type-21 domain"/>
    <property type="match status" value="1"/>
</dbReference>
<dbReference type="Pfam" id="PF00128">
    <property type="entry name" value="Alpha-amylase"/>
    <property type="match status" value="1"/>
</dbReference>
<keyword evidence="13" id="KW-1185">Reference proteome</keyword>
<evidence type="ECO:0000256" key="9">
    <source>
        <dbReference type="RuleBase" id="RU361134"/>
    </source>
</evidence>
<dbReference type="GO" id="GO:0004556">
    <property type="term" value="F:alpha-amylase activity"/>
    <property type="evidence" value="ECO:0007669"/>
    <property type="project" value="UniProtKB-UniRule"/>
</dbReference>
<name>A0A292PU10_9PEZI</name>
<evidence type="ECO:0000256" key="3">
    <source>
        <dbReference type="ARBA" id="ARBA00008061"/>
    </source>
</evidence>
<dbReference type="CDD" id="cd11317">
    <property type="entry name" value="AmyAc_bac_euk_AmyA"/>
    <property type="match status" value="1"/>
</dbReference>
<evidence type="ECO:0000256" key="7">
    <source>
        <dbReference type="ARBA" id="ARBA00023295"/>
    </source>
</evidence>
<comment type="cofactor">
    <cofactor evidence="2">
        <name>Ca(2+)</name>
        <dbReference type="ChEBI" id="CHEBI:29108"/>
    </cofactor>
</comment>
<evidence type="ECO:0000256" key="5">
    <source>
        <dbReference type="ARBA" id="ARBA00022801"/>
    </source>
</evidence>
<sequence length="783" mass="85193">MVYTVQVPLLAGSRTCIESACLVPYLTLATHLAGRATRVCLSSWTFTDNLLSGSIMIQNVAFQKVITVFYAVGSTWSEGQKISAVWSAQDTGGYETWAFSGEAAGATQFHIRYDVGGICYYDPGNNANYQVPPTTTTDAATSTTSTMASTLVGSSTITTPTLTTAAPLVSPSAPPEIIPSNIPSEPIPTVPSGCGNWNGLDNCPRGVYTFPVSAERRRWQTPPEGGDGYVRTFQDYRSLVGYPDIQYSPDRTRAVVVVNAASRTGESLTYSFNGATQSGNTFQVDSGLAGKLAITVTGSDGSTLVLEPLNFIWQNAPLIAAQSRFSGGQKGGIVELFGWPYDDIAKECAFLGKAGWMGVKIWPPTEHVWGSHYYEGDNQFRPWYLLYQPVSYRLHSRMGTRAQLRAMIQACRTEGVRVYADAVINHMVGQGSDIQNHRTSSCRNYSGHNATDGSPYFTSGNTYLLNPYTGTRPTLEFPSVPYGPTDFHCERGLTSWTDGQVITKGWLLGLTDLNTEKPYVQDRIATYLADLLSIGFSGFRVDAAKHIGPASLAQILGRLKTKMGGNMPEDWITWLEVIMGGESNLLACSGGEWSWYTNLDNQLRAAGLSSADIAKVKVWSSDYPKEMPICGRWVIPASRFAIQNDDHDQQSPGSPTRDMSDRGSVLIKDKDAAKHRRFEVRLFSRTDANWRIKLVLSSYSFMGNGASGFPDGLSDCSLYTGNQPISACLGVPRDTAYVADACSYTISPGKYTRVHRDMPIINAMRAWVGLASTTAAVLGISGC</sequence>
<organism evidence="12 13">
    <name type="scientific">Tuber aestivum</name>
    <name type="common">summer truffle</name>
    <dbReference type="NCBI Taxonomy" id="59557"/>
    <lineage>
        <taxon>Eukaryota</taxon>
        <taxon>Fungi</taxon>
        <taxon>Dikarya</taxon>
        <taxon>Ascomycota</taxon>
        <taxon>Pezizomycotina</taxon>
        <taxon>Pezizomycetes</taxon>
        <taxon>Pezizales</taxon>
        <taxon>Tuberaceae</taxon>
        <taxon>Tuber</taxon>
    </lineage>
</organism>
<dbReference type="PRINTS" id="PR00110">
    <property type="entry name" value="ALPHAAMYLASE"/>
</dbReference>
<comment type="similarity">
    <text evidence="3 8">Belongs to the glycosyl hydrolase 13 family.</text>
</comment>
<evidence type="ECO:0000256" key="4">
    <source>
        <dbReference type="ARBA" id="ARBA00012595"/>
    </source>
</evidence>
<gene>
    <name evidence="12" type="ORF">GSTUAT00005992001</name>
</gene>
<evidence type="ECO:0000256" key="6">
    <source>
        <dbReference type="ARBA" id="ARBA00023277"/>
    </source>
</evidence>
<dbReference type="InterPro" id="IPR006046">
    <property type="entry name" value="Alpha_amylase"/>
</dbReference>
<evidence type="ECO:0000256" key="2">
    <source>
        <dbReference type="ARBA" id="ARBA00001913"/>
    </source>
</evidence>
<dbReference type="GO" id="GO:0005975">
    <property type="term" value="P:carbohydrate metabolic process"/>
    <property type="evidence" value="ECO:0007669"/>
    <property type="project" value="InterPro"/>
</dbReference>
<feature type="domain" description="CBM21" evidence="11">
    <location>
        <begin position="31"/>
        <end position="132"/>
    </location>
</feature>
<dbReference type="InterPro" id="IPR017853">
    <property type="entry name" value="GH"/>
</dbReference>
<evidence type="ECO:0000256" key="1">
    <source>
        <dbReference type="ARBA" id="ARBA00000548"/>
    </source>
</evidence>
<dbReference type="EC" id="3.2.1.1" evidence="4 9"/>
<dbReference type="Pfam" id="PF03370">
    <property type="entry name" value="CBM_21"/>
    <property type="match status" value="1"/>
</dbReference>
<dbReference type="InterPro" id="IPR038175">
    <property type="entry name" value="CBM21_dom_sf"/>
</dbReference>
<dbReference type="SMART" id="SM00642">
    <property type="entry name" value="Aamy"/>
    <property type="match status" value="1"/>
</dbReference>
<dbReference type="InterPro" id="IPR006047">
    <property type="entry name" value="GH13_cat_dom"/>
</dbReference>
<dbReference type="AlphaFoldDB" id="A0A292PU10"/>
<dbReference type="PROSITE" id="PS51159">
    <property type="entry name" value="CBM21"/>
    <property type="match status" value="1"/>
</dbReference>
<reference evidence="12" key="1">
    <citation type="submission" date="2015-10" db="EMBL/GenBank/DDBJ databases">
        <authorList>
            <person name="Regsiter A."/>
            <person name="william w."/>
        </authorList>
    </citation>
    <scope>NUCLEOTIDE SEQUENCE</scope>
    <source>
        <strain evidence="12">Montdore</strain>
    </source>
</reference>
<protein>
    <recommendedName>
        <fullName evidence="4 9">Alpha-amylase</fullName>
        <ecNumber evidence="4 9">3.2.1.1</ecNumber>
    </recommendedName>
</protein>
<dbReference type="GO" id="GO:0043169">
    <property type="term" value="F:cation binding"/>
    <property type="evidence" value="ECO:0007669"/>
    <property type="project" value="InterPro"/>
</dbReference>
<dbReference type="EMBL" id="LN891063">
    <property type="protein sequence ID" value="CUS09947.1"/>
    <property type="molecule type" value="Genomic_DNA"/>
</dbReference>
<dbReference type="Gene3D" id="3.20.20.80">
    <property type="entry name" value="Glycosidases"/>
    <property type="match status" value="1"/>
</dbReference>
<evidence type="ECO:0000256" key="10">
    <source>
        <dbReference type="SAM" id="MobiDB-lite"/>
    </source>
</evidence>
<dbReference type="Proteomes" id="UP001412239">
    <property type="component" value="Unassembled WGS sequence"/>
</dbReference>
<dbReference type="PANTHER" id="PTHR43447">
    <property type="entry name" value="ALPHA-AMYLASE"/>
    <property type="match status" value="1"/>
</dbReference>
<dbReference type="InterPro" id="IPR005036">
    <property type="entry name" value="CBM21_dom"/>
</dbReference>
<keyword evidence="6 9" id="KW-0119">Carbohydrate metabolism</keyword>
<dbReference type="SUPFAM" id="SSF51445">
    <property type="entry name" value="(Trans)glycosidases"/>
    <property type="match status" value="1"/>
</dbReference>
<keyword evidence="7 9" id="KW-0326">Glycosidase</keyword>
<keyword evidence="5 9" id="KW-0378">Hydrolase</keyword>
<evidence type="ECO:0000313" key="13">
    <source>
        <dbReference type="Proteomes" id="UP001412239"/>
    </source>
</evidence>